<dbReference type="Proteomes" id="UP000886749">
    <property type="component" value="Unassembled WGS sequence"/>
</dbReference>
<accession>A0A9D1AKA9</accession>
<comment type="caution">
    <text evidence="2">The sequence shown here is derived from an EMBL/GenBank/DDBJ whole genome shotgun (WGS) entry which is preliminary data.</text>
</comment>
<name>A0A9D1AKA9_9FIRM</name>
<dbReference type="EMBL" id="DVGY01000150">
    <property type="protein sequence ID" value="HIR41468.1"/>
    <property type="molecule type" value="Genomic_DNA"/>
</dbReference>
<evidence type="ECO:0000256" key="1">
    <source>
        <dbReference type="SAM" id="MobiDB-lite"/>
    </source>
</evidence>
<feature type="non-terminal residue" evidence="2">
    <location>
        <position position="1"/>
    </location>
</feature>
<sequence length="74" mass="8387">FSYVPPAEELSFVQSASFVDDVVCLNPGGFVLISQKKEEKPSQVRESEPKQKQLPNNQPPARLSTGHRFGRRFR</sequence>
<evidence type="ECO:0000313" key="2">
    <source>
        <dbReference type="EMBL" id="HIR41468.1"/>
    </source>
</evidence>
<dbReference type="AlphaFoldDB" id="A0A9D1AKA9"/>
<protein>
    <submittedName>
        <fullName evidence="2">Uncharacterized protein</fullName>
    </submittedName>
</protein>
<gene>
    <name evidence="2" type="ORF">IAB36_06550</name>
</gene>
<proteinExistence type="predicted"/>
<evidence type="ECO:0000313" key="3">
    <source>
        <dbReference type="Proteomes" id="UP000886749"/>
    </source>
</evidence>
<reference evidence="2" key="1">
    <citation type="submission" date="2020-10" db="EMBL/GenBank/DDBJ databases">
        <authorList>
            <person name="Gilroy R."/>
        </authorList>
    </citation>
    <scope>NUCLEOTIDE SEQUENCE</scope>
    <source>
        <strain evidence="2">CHK184-25365</strain>
    </source>
</reference>
<organism evidence="2 3">
    <name type="scientific">Candidatus Egerieicola pullicola</name>
    <dbReference type="NCBI Taxonomy" id="2840775"/>
    <lineage>
        <taxon>Bacteria</taxon>
        <taxon>Bacillati</taxon>
        <taxon>Bacillota</taxon>
        <taxon>Clostridia</taxon>
        <taxon>Eubacteriales</taxon>
        <taxon>Oscillospiraceae</taxon>
        <taxon>Oscillospiraceae incertae sedis</taxon>
        <taxon>Candidatus Egerieicola</taxon>
    </lineage>
</organism>
<feature type="compositionally biased region" description="Basic and acidic residues" evidence="1">
    <location>
        <begin position="36"/>
        <end position="51"/>
    </location>
</feature>
<feature type="region of interest" description="Disordered" evidence="1">
    <location>
        <begin position="36"/>
        <end position="74"/>
    </location>
</feature>
<reference evidence="2" key="2">
    <citation type="journal article" date="2021" name="PeerJ">
        <title>Extensive microbial diversity within the chicken gut microbiome revealed by metagenomics and culture.</title>
        <authorList>
            <person name="Gilroy R."/>
            <person name="Ravi A."/>
            <person name="Getino M."/>
            <person name="Pursley I."/>
            <person name="Horton D.L."/>
            <person name="Alikhan N.F."/>
            <person name="Baker D."/>
            <person name="Gharbi K."/>
            <person name="Hall N."/>
            <person name="Watson M."/>
            <person name="Adriaenssens E.M."/>
            <person name="Foster-Nyarko E."/>
            <person name="Jarju S."/>
            <person name="Secka A."/>
            <person name="Antonio M."/>
            <person name="Oren A."/>
            <person name="Chaudhuri R.R."/>
            <person name="La Ragione R."/>
            <person name="Hildebrand F."/>
            <person name="Pallen M.J."/>
        </authorList>
    </citation>
    <scope>NUCLEOTIDE SEQUENCE</scope>
    <source>
        <strain evidence="2">CHK184-25365</strain>
    </source>
</reference>